<feature type="region of interest" description="Disordered" evidence="8">
    <location>
        <begin position="311"/>
        <end position="408"/>
    </location>
</feature>
<dbReference type="OMA" id="RKVYGNM"/>
<evidence type="ECO:0000256" key="6">
    <source>
        <dbReference type="ARBA" id="ARBA00023273"/>
    </source>
</evidence>
<dbReference type="GO" id="GO:0030992">
    <property type="term" value="C:intraciliary transport particle B"/>
    <property type="evidence" value="ECO:0000318"/>
    <property type="project" value="GO_Central"/>
</dbReference>
<dbReference type="GO" id="GO:0005929">
    <property type="term" value="C:cilium"/>
    <property type="evidence" value="ECO:0000318"/>
    <property type="project" value="GO_Central"/>
</dbReference>
<dbReference type="GO" id="GO:0005815">
    <property type="term" value="C:microtubule organizing center"/>
    <property type="evidence" value="ECO:0000318"/>
    <property type="project" value="GO_Central"/>
</dbReference>
<dbReference type="FunCoup" id="D2A571">
    <property type="interactions" value="149"/>
</dbReference>
<accession>D2A571</accession>
<evidence type="ECO:0000256" key="2">
    <source>
        <dbReference type="ARBA" id="ARBA00008340"/>
    </source>
</evidence>
<reference evidence="9 10" key="1">
    <citation type="journal article" date="2008" name="Nature">
        <title>The genome of the model beetle and pest Tribolium castaneum.</title>
        <authorList>
            <consortium name="Tribolium Genome Sequencing Consortium"/>
            <person name="Richards S."/>
            <person name="Gibbs R.A."/>
            <person name="Weinstock G.M."/>
            <person name="Brown S.J."/>
            <person name="Denell R."/>
            <person name="Beeman R.W."/>
            <person name="Gibbs R."/>
            <person name="Beeman R.W."/>
            <person name="Brown S.J."/>
            <person name="Bucher G."/>
            <person name="Friedrich M."/>
            <person name="Grimmelikhuijzen C.J."/>
            <person name="Klingler M."/>
            <person name="Lorenzen M."/>
            <person name="Richards S."/>
            <person name="Roth S."/>
            <person name="Schroder R."/>
            <person name="Tautz D."/>
            <person name="Zdobnov E.M."/>
            <person name="Muzny D."/>
            <person name="Gibbs R.A."/>
            <person name="Weinstock G.M."/>
            <person name="Attaway T."/>
            <person name="Bell S."/>
            <person name="Buhay C.J."/>
            <person name="Chandrabose M.N."/>
            <person name="Chavez D."/>
            <person name="Clerk-Blankenburg K.P."/>
            <person name="Cree A."/>
            <person name="Dao M."/>
            <person name="Davis C."/>
            <person name="Chacko J."/>
            <person name="Dinh H."/>
            <person name="Dugan-Rocha S."/>
            <person name="Fowler G."/>
            <person name="Garner T.T."/>
            <person name="Garnes J."/>
            <person name="Gnirke A."/>
            <person name="Hawes A."/>
            <person name="Hernandez J."/>
            <person name="Hines S."/>
            <person name="Holder M."/>
            <person name="Hume J."/>
            <person name="Jhangiani S.N."/>
            <person name="Joshi V."/>
            <person name="Khan Z.M."/>
            <person name="Jackson L."/>
            <person name="Kovar C."/>
            <person name="Kowis A."/>
            <person name="Lee S."/>
            <person name="Lewis L.R."/>
            <person name="Margolis J."/>
            <person name="Morgan M."/>
            <person name="Nazareth L.V."/>
            <person name="Nguyen N."/>
            <person name="Okwuonu G."/>
            <person name="Parker D."/>
            <person name="Richards S."/>
            <person name="Ruiz S.J."/>
            <person name="Santibanez J."/>
            <person name="Savard J."/>
            <person name="Scherer S.E."/>
            <person name="Schneider B."/>
            <person name="Sodergren E."/>
            <person name="Tautz D."/>
            <person name="Vattahil S."/>
            <person name="Villasana D."/>
            <person name="White C.S."/>
            <person name="Wright R."/>
            <person name="Park Y."/>
            <person name="Beeman R.W."/>
            <person name="Lord J."/>
            <person name="Oppert B."/>
            <person name="Lorenzen M."/>
            <person name="Brown S."/>
            <person name="Wang L."/>
            <person name="Savard J."/>
            <person name="Tautz D."/>
            <person name="Richards S."/>
            <person name="Weinstock G."/>
            <person name="Gibbs R.A."/>
            <person name="Liu Y."/>
            <person name="Worley K."/>
            <person name="Weinstock G."/>
            <person name="Elsik C.G."/>
            <person name="Reese J.T."/>
            <person name="Elhaik E."/>
            <person name="Landan G."/>
            <person name="Graur D."/>
            <person name="Arensburger P."/>
            <person name="Atkinson P."/>
            <person name="Beeman R.W."/>
            <person name="Beidler J."/>
            <person name="Brown S.J."/>
            <person name="Demuth J.P."/>
            <person name="Drury D.W."/>
            <person name="Du Y.Z."/>
            <person name="Fujiwara H."/>
            <person name="Lorenzen M."/>
            <person name="Maselli V."/>
            <person name="Osanai M."/>
            <person name="Park Y."/>
            <person name="Robertson H.M."/>
            <person name="Tu Z."/>
            <person name="Wang J.J."/>
            <person name="Wang S."/>
            <person name="Richards S."/>
            <person name="Song H."/>
            <person name="Zhang L."/>
            <person name="Sodergren E."/>
            <person name="Werner D."/>
            <person name="Stanke M."/>
            <person name="Morgenstern B."/>
            <person name="Solovyev V."/>
            <person name="Kosarev P."/>
            <person name="Brown G."/>
            <person name="Chen H.C."/>
            <person name="Ermolaeva O."/>
            <person name="Hlavina W."/>
            <person name="Kapustin Y."/>
            <person name="Kiryutin B."/>
            <person name="Kitts P."/>
            <person name="Maglott D."/>
            <person name="Pruitt K."/>
            <person name="Sapojnikov V."/>
            <person name="Souvorov A."/>
            <person name="Mackey A.J."/>
            <person name="Waterhouse R.M."/>
            <person name="Wyder S."/>
            <person name="Zdobnov E.M."/>
            <person name="Zdobnov E.M."/>
            <person name="Wyder S."/>
            <person name="Kriventseva E.V."/>
            <person name="Kadowaki T."/>
            <person name="Bork P."/>
            <person name="Aranda M."/>
            <person name="Bao R."/>
            <person name="Beermann A."/>
            <person name="Berns N."/>
            <person name="Bolognesi R."/>
            <person name="Bonneton F."/>
            <person name="Bopp D."/>
            <person name="Brown S.J."/>
            <person name="Bucher G."/>
            <person name="Butts T."/>
            <person name="Chaumot A."/>
            <person name="Denell R.E."/>
            <person name="Ferrier D.E."/>
            <person name="Friedrich M."/>
            <person name="Gordon C.M."/>
            <person name="Jindra M."/>
            <person name="Klingler M."/>
            <person name="Lan Q."/>
            <person name="Lattorff H.M."/>
            <person name="Laudet V."/>
            <person name="von Levetsow C."/>
            <person name="Liu Z."/>
            <person name="Lutz R."/>
            <person name="Lynch J.A."/>
            <person name="da Fonseca R.N."/>
            <person name="Posnien N."/>
            <person name="Reuter R."/>
            <person name="Roth S."/>
            <person name="Savard J."/>
            <person name="Schinko J.B."/>
            <person name="Schmitt C."/>
            <person name="Schoppmeier M."/>
            <person name="Schroder R."/>
            <person name="Shippy T.D."/>
            <person name="Simonnet F."/>
            <person name="Marques-Souza H."/>
            <person name="Tautz D."/>
            <person name="Tomoyasu Y."/>
            <person name="Trauner J."/>
            <person name="Van der Zee M."/>
            <person name="Vervoort M."/>
            <person name="Wittkopp N."/>
            <person name="Wimmer E.A."/>
            <person name="Yang X."/>
            <person name="Jones A.K."/>
            <person name="Sattelle D.B."/>
            <person name="Ebert P.R."/>
            <person name="Nelson D."/>
            <person name="Scott J.G."/>
            <person name="Beeman R.W."/>
            <person name="Muthukrishnan S."/>
            <person name="Kramer K.J."/>
            <person name="Arakane Y."/>
            <person name="Beeman R.W."/>
            <person name="Zhu Q."/>
            <person name="Hogenkamp D."/>
            <person name="Dixit R."/>
            <person name="Oppert B."/>
            <person name="Jiang H."/>
            <person name="Zou Z."/>
            <person name="Marshall J."/>
            <person name="Elpidina E."/>
            <person name="Vinokurov K."/>
            <person name="Oppert C."/>
            <person name="Zou Z."/>
            <person name="Evans J."/>
            <person name="Lu Z."/>
            <person name="Zhao P."/>
            <person name="Sumathipala N."/>
            <person name="Altincicek B."/>
            <person name="Vilcinskas A."/>
            <person name="Williams M."/>
            <person name="Hultmark D."/>
            <person name="Hetru C."/>
            <person name="Jiang H."/>
            <person name="Grimmelikhuijzen C.J."/>
            <person name="Hauser F."/>
            <person name="Cazzamali G."/>
            <person name="Williamson M."/>
            <person name="Park Y."/>
            <person name="Li B."/>
            <person name="Tanaka Y."/>
            <person name="Predel R."/>
            <person name="Neupert S."/>
            <person name="Schachtner J."/>
            <person name="Verleyen P."/>
            <person name="Raible F."/>
            <person name="Bork P."/>
            <person name="Friedrich M."/>
            <person name="Walden K.K."/>
            <person name="Robertson H.M."/>
            <person name="Angeli S."/>
            <person name="Foret S."/>
            <person name="Bucher G."/>
            <person name="Schuetz S."/>
            <person name="Maleszka R."/>
            <person name="Wimmer E.A."/>
            <person name="Beeman R.W."/>
            <person name="Lorenzen M."/>
            <person name="Tomoyasu Y."/>
            <person name="Miller S.C."/>
            <person name="Grossmann D."/>
            <person name="Bucher G."/>
        </authorList>
    </citation>
    <scope>NUCLEOTIDE SEQUENCE [LARGE SCALE GENOMIC DNA]</scope>
    <source>
        <strain evidence="9 10">Georgia GA2</strain>
    </source>
</reference>
<feature type="coiled-coil region" evidence="7">
    <location>
        <begin position="191"/>
        <end position="239"/>
    </location>
</feature>
<dbReference type="InterPro" id="IPR019366">
    <property type="entry name" value="Clusterin-associated_protein-1"/>
</dbReference>
<dbReference type="EMBL" id="KQ971361">
    <property type="protein sequence ID" value="EFA05121.1"/>
    <property type="molecule type" value="Genomic_DNA"/>
</dbReference>
<keyword evidence="6" id="KW-0966">Cell projection</keyword>
<gene>
    <name evidence="9" type="primary">AUGUSTUS-3.0.2_15235</name>
    <name evidence="9" type="ORF">TcasGA2_TC015235</name>
</gene>
<keyword evidence="4 7" id="KW-0175">Coiled coil</keyword>
<dbReference type="AlphaFoldDB" id="D2A571"/>
<dbReference type="STRING" id="7070.D2A571"/>
<dbReference type="eggNOG" id="KOG3647">
    <property type="taxonomic scope" value="Eukaryota"/>
</dbReference>
<organism evidence="9 10">
    <name type="scientific">Tribolium castaneum</name>
    <name type="common">Red flour beetle</name>
    <dbReference type="NCBI Taxonomy" id="7070"/>
    <lineage>
        <taxon>Eukaryota</taxon>
        <taxon>Metazoa</taxon>
        <taxon>Ecdysozoa</taxon>
        <taxon>Arthropoda</taxon>
        <taxon>Hexapoda</taxon>
        <taxon>Insecta</taxon>
        <taxon>Pterygota</taxon>
        <taxon>Neoptera</taxon>
        <taxon>Endopterygota</taxon>
        <taxon>Coleoptera</taxon>
        <taxon>Polyphaga</taxon>
        <taxon>Cucujiformia</taxon>
        <taxon>Tenebrionidae</taxon>
        <taxon>Tenebrionidae incertae sedis</taxon>
        <taxon>Tribolium</taxon>
    </lineage>
</organism>
<name>D2A571_TRICA</name>
<keyword evidence="5" id="KW-0969">Cilium</keyword>
<comment type="similarity">
    <text evidence="2">Belongs to the CLUAP1 family.</text>
</comment>
<dbReference type="HOGENOM" id="CLU_034981_1_0_1"/>
<dbReference type="Pfam" id="PF10234">
    <property type="entry name" value="Cluap1"/>
    <property type="match status" value="1"/>
</dbReference>
<evidence type="ECO:0000313" key="10">
    <source>
        <dbReference type="Proteomes" id="UP000007266"/>
    </source>
</evidence>
<dbReference type="PANTHER" id="PTHR21547">
    <property type="entry name" value="CLUSTERIN ASSOCIATED PROTEIN 1"/>
    <property type="match status" value="1"/>
</dbReference>
<evidence type="ECO:0000256" key="1">
    <source>
        <dbReference type="ARBA" id="ARBA00004138"/>
    </source>
</evidence>
<evidence type="ECO:0000256" key="3">
    <source>
        <dbReference type="ARBA" id="ARBA00022794"/>
    </source>
</evidence>
<evidence type="ECO:0000256" key="7">
    <source>
        <dbReference type="SAM" id="Coils"/>
    </source>
</evidence>
<evidence type="ECO:0000256" key="4">
    <source>
        <dbReference type="ARBA" id="ARBA00023054"/>
    </source>
</evidence>
<dbReference type="PhylomeDB" id="D2A571"/>
<protein>
    <submittedName>
        <fullName evidence="9">Clusterin-associated protein 1-like Protein</fullName>
    </submittedName>
</protein>
<evidence type="ECO:0000256" key="8">
    <source>
        <dbReference type="SAM" id="MobiDB-lite"/>
    </source>
</evidence>
<keyword evidence="3" id="KW-0970">Cilium biogenesis/degradation</keyword>
<feature type="compositionally biased region" description="Basic and acidic residues" evidence="8">
    <location>
        <begin position="312"/>
        <end position="322"/>
    </location>
</feature>
<feature type="compositionally biased region" description="Acidic residues" evidence="8">
    <location>
        <begin position="354"/>
        <end position="377"/>
    </location>
</feature>
<dbReference type="Proteomes" id="UP000007266">
    <property type="component" value="Linkage group 8"/>
</dbReference>
<proteinExistence type="inferred from homology"/>
<evidence type="ECO:0000313" key="9">
    <source>
        <dbReference type="EMBL" id="EFA05121.1"/>
    </source>
</evidence>
<sequence length="408" mass="46591">MSFRDVRNFLEMMRALGYPSLISMESFRTPNFPLVADLLVWLAKRFDPDVDIPPEIDTEDDRVKLIRNAAQFMALKANIKLNTKRLYQADGYAVKELLKITSLLYDALNMNLEEKEDENFEEEMLSLKDFDLSDKINELKLSRQLASEITTTGATLFDLLGKEVELKAARHKSVSRQYEINEVEAGIKKAIEALKTEIDESKQLIDNVSATEANLDNKIERRKVEIDRYEKRLQTLKKVRPAFMEEFTALEAELEQLFVQYSTRVRILNQLERLVSETERQQLEKQLQMVSPRIETIPLEGGTEAFLELEESEARQKQERPRASTGGRTRTAKTAKAYGGMQPPMSATPSLSSDSEDDELFIDKDESELIQSDDESLGLELSGMELTKRVQSGKPAGNKLNDNSDDDF</sequence>
<reference evidence="9 10" key="2">
    <citation type="journal article" date="2010" name="Nucleic Acids Res.">
        <title>BeetleBase in 2010: revisions to provide comprehensive genomic information for Tribolium castaneum.</title>
        <authorList>
            <person name="Kim H.S."/>
            <person name="Murphy T."/>
            <person name="Xia J."/>
            <person name="Caragea D."/>
            <person name="Park Y."/>
            <person name="Beeman R.W."/>
            <person name="Lorenzen M.D."/>
            <person name="Butcher S."/>
            <person name="Manak J.R."/>
            <person name="Brown S.J."/>
        </authorList>
    </citation>
    <scope>GENOME REANNOTATION</scope>
    <source>
        <strain evidence="9 10">Georgia GA2</strain>
    </source>
</reference>
<evidence type="ECO:0000256" key="5">
    <source>
        <dbReference type="ARBA" id="ARBA00023069"/>
    </source>
</evidence>
<comment type="subcellular location">
    <subcellularLocation>
        <location evidence="1">Cell projection</location>
        <location evidence="1">Cilium</location>
    </subcellularLocation>
</comment>
<dbReference type="PANTHER" id="PTHR21547:SF0">
    <property type="entry name" value="CLUSTERIN-ASSOCIATED PROTEIN 1"/>
    <property type="match status" value="1"/>
</dbReference>
<keyword evidence="10" id="KW-1185">Reference proteome</keyword>
<dbReference type="InParanoid" id="D2A571"/>
<dbReference type="GO" id="GO:0060271">
    <property type="term" value="P:cilium assembly"/>
    <property type="evidence" value="ECO:0000318"/>
    <property type="project" value="GO_Central"/>
</dbReference>